<evidence type="ECO:0000256" key="1">
    <source>
        <dbReference type="SAM" id="MobiDB-lite"/>
    </source>
</evidence>
<evidence type="ECO:0000313" key="2">
    <source>
        <dbReference type="EMBL" id="KAL3677674.1"/>
    </source>
</evidence>
<feature type="region of interest" description="Disordered" evidence="1">
    <location>
        <begin position="87"/>
        <end position="210"/>
    </location>
</feature>
<sequence>MIYTAPWEPGFDTSKILAKHMAVWLDLVNVDPLIEEEGPNFQEVPVRRRQHQRNASRPDDNIVNNNMFNNLSTEDAAETEVNGKEINLNANPEGVPDLNEAPDSSAKDKQVALNLQEKQARKERKKQKKLEARMRRNARSTPPDQTTQAANEQGTCTSEEESSDEDNTTPRGMWATEISKKPRGTKDIMETTGGWHQVTTDPGISNMSHI</sequence>
<proteinExistence type="predicted"/>
<feature type="compositionally biased region" description="Basic and acidic residues" evidence="1">
    <location>
        <begin position="178"/>
        <end position="189"/>
    </location>
</feature>
<dbReference type="Proteomes" id="UP001633002">
    <property type="component" value="Unassembled WGS sequence"/>
</dbReference>
<feature type="compositionally biased region" description="Acidic residues" evidence="1">
    <location>
        <begin position="158"/>
        <end position="167"/>
    </location>
</feature>
<dbReference type="AlphaFoldDB" id="A0ABD3GKF4"/>
<dbReference type="EMBL" id="JBJQOH010000007">
    <property type="protein sequence ID" value="KAL3677674.1"/>
    <property type="molecule type" value="Genomic_DNA"/>
</dbReference>
<accession>A0ABD3GKF4</accession>
<feature type="region of interest" description="Disordered" evidence="1">
    <location>
        <begin position="45"/>
        <end position="67"/>
    </location>
</feature>
<comment type="caution">
    <text evidence="2">The sequence shown here is derived from an EMBL/GenBank/DDBJ whole genome shotgun (WGS) entry which is preliminary data.</text>
</comment>
<feature type="compositionally biased region" description="Polar residues" evidence="1">
    <location>
        <begin position="197"/>
        <end position="210"/>
    </location>
</feature>
<organism evidence="2 3">
    <name type="scientific">Riccia sorocarpa</name>
    <dbReference type="NCBI Taxonomy" id="122646"/>
    <lineage>
        <taxon>Eukaryota</taxon>
        <taxon>Viridiplantae</taxon>
        <taxon>Streptophyta</taxon>
        <taxon>Embryophyta</taxon>
        <taxon>Marchantiophyta</taxon>
        <taxon>Marchantiopsida</taxon>
        <taxon>Marchantiidae</taxon>
        <taxon>Marchantiales</taxon>
        <taxon>Ricciaceae</taxon>
        <taxon>Riccia</taxon>
    </lineage>
</organism>
<gene>
    <name evidence="2" type="ORF">R1sor_020630</name>
</gene>
<name>A0ABD3GKF4_9MARC</name>
<feature type="compositionally biased region" description="Polar residues" evidence="1">
    <location>
        <begin position="139"/>
        <end position="157"/>
    </location>
</feature>
<keyword evidence="3" id="KW-1185">Reference proteome</keyword>
<reference evidence="2 3" key="1">
    <citation type="submission" date="2024-09" db="EMBL/GenBank/DDBJ databases">
        <title>Chromosome-scale assembly of Riccia sorocarpa.</title>
        <authorList>
            <person name="Paukszto L."/>
        </authorList>
    </citation>
    <scope>NUCLEOTIDE SEQUENCE [LARGE SCALE GENOMIC DNA]</scope>
    <source>
        <strain evidence="2">LP-2024</strain>
        <tissue evidence="2">Aerial parts of the thallus</tissue>
    </source>
</reference>
<protein>
    <submittedName>
        <fullName evidence="2">Uncharacterized protein</fullName>
    </submittedName>
</protein>
<evidence type="ECO:0000313" key="3">
    <source>
        <dbReference type="Proteomes" id="UP001633002"/>
    </source>
</evidence>